<evidence type="ECO:0000313" key="7">
    <source>
        <dbReference type="Proteomes" id="UP000198534"/>
    </source>
</evidence>
<proteinExistence type="inferred from homology"/>
<dbReference type="PANTHER" id="PTHR43335:SF2">
    <property type="entry name" value="ABC TRANSPORTER, ATP-BINDING PROTEIN"/>
    <property type="match status" value="1"/>
</dbReference>
<evidence type="ECO:0000256" key="3">
    <source>
        <dbReference type="ARBA" id="ARBA00022741"/>
    </source>
</evidence>
<dbReference type="EMBL" id="FNNQ01000010">
    <property type="protein sequence ID" value="SDX11016.1"/>
    <property type="molecule type" value="Genomic_DNA"/>
</dbReference>
<dbReference type="InterPro" id="IPR003439">
    <property type="entry name" value="ABC_transporter-like_ATP-bd"/>
</dbReference>
<gene>
    <name evidence="6" type="ORF">SAMN05444487_11078</name>
</gene>
<keyword evidence="7" id="KW-1185">Reference proteome</keyword>
<feature type="domain" description="ABC transporter" evidence="5">
    <location>
        <begin position="2"/>
        <end position="229"/>
    </location>
</feature>
<protein>
    <submittedName>
        <fullName evidence="6">ABC-type multidrug transport system, ATPase component</fullName>
    </submittedName>
</protein>
<reference evidence="6 7" key="1">
    <citation type="submission" date="2016-10" db="EMBL/GenBank/DDBJ databases">
        <authorList>
            <person name="de Groot N.N."/>
        </authorList>
    </citation>
    <scope>NUCLEOTIDE SEQUENCE [LARGE SCALE GENOMIC DNA]</scope>
    <source>
        <strain evidence="6 7">DSM 45610</strain>
    </source>
</reference>
<dbReference type="Proteomes" id="UP000198534">
    <property type="component" value="Unassembled WGS sequence"/>
</dbReference>
<keyword evidence="4" id="KW-0067">ATP-binding</keyword>
<dbReference type="InterPro" id="IPR003593">
    <property type="entry name" value="AAA+_ATPase"/>
</dbReference>
<keyword evidence="2" id="KW-0813">Transport</keyword>
<dbReference type="GO" id="GO:0005524">
    <property type="term" value="F:ATP binding"/>
    <property type="evidence" value="ECO:0007669"/>
    <property type="project" value="UniProtKB-KW"/>
</dbReference>
<name>A0A1H2Z0Z4_9BACL</name>
<organism evidence="6 7">
    <name type="scientific">Marininema mesophilum</name>
    <dbReference type="NCBI Taxonomy" id="1048340"/>
    <lineage>
        <taxon>Bacteria</taxon>
        <taxon>Bacillati</taxon>
        <taxon>Bacillota</taxon>
        <taxon>Bacilli</taxon>
        <taxon>Bacillales</taxon>
        <taxon>Thermoactinomycetaceae</taxon>
        <taxon>Marininema</taxon>
    </lineage>
</organism>
<evidence type="ECO:0000256" key="4">
    <source>
        <dbReference type="ARBA" id="ARBA00022840"/>
    </source>
</evidence>
<dbReference type="PROSITE" id="PS50893">
    <property type="entry name" value="ABC_TRANSPORTER_2"/>
    <property type="match status" value="1"/>
</dbReference>
<comment type="similarity">
    <text evidence="1">Belongs to the ABC transporter superfamily.</text>
</comment>
<dbReference type="RefSeq" id="WP_091740505.1">
    <property type="nucleotide sequence ID" value="NZ_FNNQ01000010.1"/>
</dbReference>
<evidence type="ECO:0000259" key="5">
    <source>
        <dbReference type="PROSITE" id="PS50893"/>
    </source>
</evidence>
<dbReference type="Pfam" id="PF00005">
    <property type="entry name" value="ABC_tran"/>
    <property type="match status" value="1"/>
</dbReference>
<dbReference type="PANTHER" id="PTHR43335">
    <property type="entry name" value="ABC TRANSPORTER, ATP-BINDING PROTEIN"/>
    <property type="match status" value="1"/>
</dbReference>
<evidence type="ECO:0000256" key="2">
    <source>
        <dbReference type="ARBA" id="ARBA00022448"/>
    </source>
</evidence>
<dbReference type="STRING" id="1048340.SAMN05444487_11078"/>
<dbReference type="AlphaFoldDB" id="A0A1H2Z0Z4"/>
<dbReference type="InterPro" id="IPR027417">
    <property type="entry name" value="P-loop_NTPase"/>
</dbReference>
<dbReference type="SUPFAM" id="SSF52540">
    <property type="entry name" value="P-loop containing nucleoside triphosphate hydrolases"/>
    <property type="match status" value="1"/>
</dbReference>
<dbReference type="OrthoDB" id="9804819at2"/>
<dbReference type="SMART" id="SM00382">
    <property type="entry name" value="AAA"/>
    <property type="match status" value="1"/>
</dbReference>
<evidence type="ECO:0000313" key="6">
    <source>
        <dbReference type="EMBL" id="SDX11016.1"/>
    </source>
</evidence>
<dbReference type="Gene3D" id="3.40.50.300">
    <property type="entry name" value="P-loop containing nucleotide triphosphate hydrolases"/>
    <property type="match status" value="1"/>
</dbReference>
<keyword evidence="3" id="KW-0547">Nucleotide-binding</keyword>
<dbReference type="CDD" id="cd03264">
    <property type="entry name" value="ABC_drug_resistance_like"/>
    <property type="match status" value="1"/>
</dbReference>
<evidence type="ECO:0000256" key="1">
    <source>
        <dbReference type="ARBA" id="ARBA00005417"/>
    </source>
</evidence>
<accession>A0A1H2Z0Z4</accession>
<dbReference type="GO" id="GO:0016887">
    <property type="term" value="F:ATP hydrolysis activity"/>
    <property type="evidence" value="ECO:0007669"/>
    <property type="project" value="InterPro"/>
</dbReference>
<sequence length="290" mass="32375">MLQINEICKVYGGSQVLNLISLDIRPGMFGLLGPNGAGKTTLMRILTTVIPSTSGNIHYGDISWSNKNEVRKMIGYLPQKFSLYKQLRVNEALYHLAVLKGVSARLQKKMVAEVLDKVNLNEHQDKKVGHLSGGMVRRLGIAQAILGDPKIIIVDEPTAGLDPEERIRFRKLLRMLGEKSIVIISTHIVEDIESSCDQIAVLHKGQLKKHGNIDKIRASAKGKVWELTVSNEDFYKISDEWNVISNHKESDGYRLHILSDEKPEGALSIDPTLEDSYLYLMGGSGQNEVY</sequence>